<evidence type="ECO:0000313" key="2">
    <source>
        <dbReference type="Proteomes" id="UP001589792"/>
    </source>
</evidence>
<evidence type="ECO:0000313" key="1">
    <source>
        <dbReference type="EMBL" id="MFC0225983.1"/>
    </source>
</evidence>
<dbReference type="RefSeq" id="WP_380673690.1">
    <property type="nucleotide sequence ID" value="NZ_CP173186.1"/>
</dbReference>
<gene>
    <name evidence="1" type="ORF">ACFFJ3_05615</name>
</gene>
<dbReference type="Proteomes" id="UP001589792">
    <property type="component" value="Unassembled WGS sequence"/>
</dbReference>
<name>A0ABV6EAV2_9GAMM</name>
<comment type="caution">
    <text evidence="1">The sequence shown here is derived from an EMBL/GenBank/DDBJ whole genome shotgun (WGS) entry which is preliminary data.</text>
</comment>
<proteinExistence type="predicted"/>
<protein>
    <submittedName>
        <fullName evidence="1">Uncharacterized protein</fullName>
    </submittedName>
</protein>
<dbReference type="EMBL" id="JBHLXG010000004">
    <property type="protein sequence ID" value="MFC0225983.1"/>
    <property type="molecule type" value="Genomic_DNA"/>
</dbReference>
<organism evidence="1 2">
    <name type="scientific">Serratia aquatilis</name>
    <dbReference type="NCBI Taxonomy" id="1737515"/>
    <lineage>
        <taxon>Bacteria</taxon>
        <taxon>Pseudomonadati</taxon>
        <taxon>Pseudomonadota</taxon>
        <taxon>Gammaproteobacteria</taxon>
        <taxon>Enterobacterales</taxon>
        <taxon>Yersiniaceae</taxon>
        <taxon>Serratia</taxon>
    </lineage>
</organism>
<sequence length="228" mass="26023">MDIGMDHSLPATWYPDNIVIFEKNLFSRNAIVDAVEKIYPESNVFCFDCIAKTMKFITGTHCMQHTSLAIIEFSGDKNSPLLFFNTMSVHFSAQKKHDLKVLVYTSVEDRFFISSMTKFISGGIVFKSEPVLSMLRVLYAIGHSNGVVLSAKARELLASYKPQKSSCDELRGYFSEIGEHRLSLSSRRIDSKYKTFYSRRYNTIAKIGCKNVRQYSRYLSKIVGQLSE</sequence>
<accession>A0ABV6EAV2</accession>
<reference evidence="1 2" key="1">
    <citation type="submission" date="2024-09" db="EMBL/GenBank/DDBJ databases">
        <authorList>
            <person name="Sun Q."/>
            <person name="Mori K."/>
        </authorList>
    </citation>
    <scope>NUCLEOTIDE SEQUENCE [LARGE SCALE GENOMIC DNA]</scope>
    <source>
        <strain evidence="1 2">CCM 8626</strain>
    </source>
</reference>
<keyword evidence="2" id="KW-1185">Reference proteome</keyword>